<feature type="binding site" evidence="1">
    <location>
        <begin position="280"/>
        <end position="287"/>
    </location>
    <ligand>
        <name>ATP</name>
        <dbReference type="ChEBI" id="CHEBI:30616"/>
    </ligand>
</feature>
<accession>A0A1G9RCQ9</accession>
<dbReference type="PROSITE" id="PS51459">
    <property type="entry name" value="FIDO"/>
    <property type="match status" value="1"/>
</dbReference>
<evidence type="ECO:0000256" key="1">
    <source>
        <dbReference type="PIRSR" id="PIRSR640198-2"/>
    </source>
</evidence>
<dbReference type="PANTHER" id="PTHR13504:SF38">
    <property type="entry name" value="FIDO DOMAIN-CONTAINING PROTEIN"/>
    <property type="match status" value="1"/>
</dbReference>
<dbReference type="InterPro" id="IPR036597">
    <property type="entry name" value="Fido-like_dom_sf"/>
</dbReference>
<sequence length="344" mass="39403">MGRIDTEILNFIKNHPSSSSGEIHEAIGKGSFATIKRAIAALVEGGQLLAQGQTRATRYVLSPVSQLFSPIDMVIYFEKEIDEREIKDGFNFQLITEVLRDVNLFTVDETAQLQQLQEEFLDNVSHMTSAAYNKEMERLAIDLSWKSSQIEGNTYSLLETERLLKDKETAAGKPKDDATMLLNHKEALNFIIENPDYVVPLTIARVEDIHSILIKDLEVERNIRQRRMGISGTNYKPLDNEHQIREALEDMCLLINRKNNVFEKSLLALVLLSYIQAFNDGNKRTARIVSNAILIANQHCPISFRTIDSVEYKKAMLIFYEQNNISVFKKIFIEQFKFAVNTYF</sequence>
<dbReference type="Gene3D" id="1.10.3290.10">
    <property type="entry name" value="Fido-like domain"/>
    <property type="match status" value="1"/>
</dbReference>
<feature type="domain" description="Fido" evidence="3">
    <location>
        <begin position="201"/>
        <end position="334"/>
    </location>
</feature>
<feature type="site" description="Important for autoinhibition of adenylyltransferase activity" evidence="2">
    <location>
        <position position="151"/>
    </location>
</feature>
<dbReference type="InterPro" id="IPR003812">
    <property type="entry name" value="Fido"/>
</dbReference>
<evidence type="ECO:0000313" key="5">
    <source>
        <dbReference type="Proteomes" id="UP000183200"/>
    </source>
</evidence>
<keyword evidence="5" id="KW-1185">Reference proteome</keyword>
<dbReference type="InterPro" id="IPR036388">
    <property type="entry name" value="WH-like_DNA-bd_sf"/>
</dbReference>
<dbReference type="AlphaFoldDB" id="A0A1G9RCQ9"/>
<evidence type="ECO:0000259" key="3">
    <source>
        <dbReference type="PROSITE" id="PS51459"/>
    </source>
</evidence>
<dbReference type="PANTHER" id="PTHR13504">
    <property type="entry name" value="FIDO DOMAIN-CONTAINING PROTEIN DDB_G0283145"/>
    <property type="match status" value="1"/>
</dbReference>
<dbReference type="OrthoDB" id="9813719at2"/>
<gene>
    <name evidence="4" type="ORF">SAMN05421820_103181</name>
</gene>
<dbReference type="EMBL" id="FNGY01000003">
    <property type="protein sequence ID" value="SDM20225.1"/>
    <property type="molecule type" value="Genomic_DNA"/>
</dbReference>
<keyword evidence="1" id="KW-0547">Nucleotide-binding</keyword>
<keyword evidence="1" id="KW-0067">ATP-binding</keyword>
<name>A0A1G9RCQ9_9SPHI</name>
<dbReference type="GO" id="GO:0005524">
    <property type="term" value="F:ATP binding"/>
    <property type="evidence" value="ECO:0007669"/>
    <property type="project" value="UniProtKB-KW"/>
</dbReference>
<organism evidence="4 5">
    <name type="scientific">Pedobacter steynii</name>
    <dbReference type="NCBI Taxonomy" id="430522"/>
    <lineage>
        <taxon>Bacteria</taxon>
        <taxon>Pseudomonadati</taxon>
        <taxon>Bacteroidota</taxon>
        <taxon>Sphingobacteriia</taxon>
        <taxon>Sphingobacteriales</taxon>
        <taxon>Sphingobacteriaceae</taxon>
        <taxon>Pedobacter</taxon>
    </lineage>
</organism>
<reference evidence="5" key="1">
    <citation type="submission" date="2016-10" db="EMBL/GenBank/DDBJ databases">
        <authorList>
            <person name="Varghese N."/>
            <person name="Submissions S."/>
        </authorList>
    </citation>
    <scope>NUCLEOTIDE SEQUENCE [LARGE SCALE GENOMIC DNA]</scope>
    <source>
        <strain evidence="5">DSM 19110</strain>
    </source>
</reference>
<evidence type="ECO:0000313" key="4">
    <source>
        <dbReference type="EMBL" id="SDM20225.1"/>
    </source>
</evidence>
<dbReference type="InterPro" id="IPR040198">
    <property type="entry name" value="Fido_containing"/>
</dbReference>
<dbReference type="SUPFAM" id="SSF140931">
    <property type="entry name" value="Fic-like"/>
    <property type="match status" value="1"/>
</dbReference>
<dbReference type="Gene3D" id="1.10.10.10">
    <property type="entry name" value="Winged helix-like DNA-binding domain superfamily/Winged helix DNA-binding domain"/>
    <property type="match status" value="1"/>
</dbReference>
<dbReference type="RefSeq" id="WP_074605850.1">
    <property type="nucleotide sequence ID" value="NZ_FNGY01000003.1"/>
</dbReference>
<proteinExistence type="predicted"/>
<dbReference type="Pfam" id="PF02661">
    <property type="entry name" value="Fic"/>
    <property type="match status" value="1"/>
</dbReference>
<protein>
    <submittedName>
        <fullName evidence="4">Fic/DOC family protein</fullName>
    </submittedName>
</protein>
<dbReference type="Proteomes" id="UP000183200">
    <property type="component" value="Unassembled WGS sequence"/>
</dbReference>
<evidence type="ECO:0000256" key="2">
    <source>
        <dbReference type="PIRSR" id="PIRSR640198-3"/>
    </source>
</evidence>